<comment type="caution">
    <text evidence="1">The sequence shown here is derived from an EMBL/GenBank/DDBJ whole genome shotgun (WGS) entry which is preliminary data.</text>
</comment>
<dbReference type="RefSeq" id="WP_150445110.1">
    <property type="nucleotide sequence ID" value="NZ_VYQE01000003.1"/>
</dbReference>
<dbReference type="PIRSF" id="PIRSF028291">
    <property type="entry name" value="UCP028291"/>
    <property type="match status" value="1"/>
</dbReference>
<dbReference type="Gene3D" id="3.30.310.50">
    <property type="entry name" value="Alpha-D-phosphohexomutase, C-terminal domain"/>
    <property type="match status" value="1"/>
</dbReference>
<dbReference type="AlphaFoldDB" id="A0A5J5GJD3"/>
<proteinExistence type="predicted"/>
<dbReference type="EMBL" id="VYQE01000003">
    <property type="protein sequence ID" value="KAA9007828.1"/>
    <property type="molecule type" value="Genomic_DNA"/>
</dbReference>
<name>A0A5J5GJD3_9RHOB</name>
<protein>
    <submittedName>
        <fullName evidence="1">DUF2218 domain-containing protein</fullName>
    </submittedName>
</protein>
<evidence type="ECO:0000313" key="2">
    <source>
        <dbReference type="Proteomes" id="UP000326554"/>
    </source>
</evidence>
<reference evidence="1 2" key="1">
    <citation type="submission" date="2019-09" db="EMBL/GenBank/DDBJ databases">
        <authorList>
            <person name="Park J.-S."/>
            <person name="Choi H.-J."/>
        </authorList>
    </citation>
    <scope>NUCLEOTIDE SEQUENCE [LARGE SCALE GENOMIC DNA]</scope>
    <source>
        <strain evidence="1 2">176SS1-4</strain>
    </source>
</reference>
<evidence type="ECO:0000313" key="1">
    <source>
        <dbReference type="EMBL" id="KAA9007828.1"/>
    </source>
</evidence>
<sequence length="101" mass="11234">MQGTFSDRGTFTTQNASKYLQQLCKHFAHKVDVDYDADHGRAAFPTGPARLTATGDALIAEVEAGSAEELQRARAIVDNHLARFAFREEFERMDWEAESAA</sequence>
<gene>
    <name evidence="1" type="ORF">F3S47_09890</name>
</gene>
<dbReference type="Proteomes" id="UP000326554">
    <property type="component" value="Unassembled WGS sequence"/>
</dbReference>
<dbReference type="InterPro" id="IPR014543">
    <property type="entry name" value="UCP028291"/>
</dbReference>
<dbReference type="Pfam" id="PF09981">
    <property type="entry name" value="DUF2218"/>
    <property type="match status" value="1"/>
</dbReference>
<accession>A0A5J5GJD3</accession>
<organism evidence="1 2">
    <name type="scientific">Histidinibacterium aquaticum</name>
    <dbReference type="NCBI Taxonomy" id="2613962"/>
    <lineage>
        <taxon>Bacteria</taxon>
        <taxon>Pseudomonadati</taxon>
        <taxon>Pseudomonadota</taxon>
        <taxon>Alphaproteobacteria</taxon>
        <taxon>Rhodobacterales</taxon>
        <taxon>Paracoccaceae</taxon>
        <taxon>Histidinibacterium</taxon>
    </lineage>
</organism>
<keyword evidence="2" id="KW-1185">Reference proteome</keyword>